<dbReference type="InterPro" id="IPR051009">
    <property type="entry name" value="PRM"/>
</dbReference>
<gene>
    <name evidence="3" type="ORF">CEP51_009716</name>
</gene>
<evidence type="ECO:0000313" key="3">
    <source>
        <dbReference type="EMBL" id="RSL76710.1"/>
    </source>
</evidence>
<feature type="compositionally biased region" description="Polar residues" evidence="1">
    <location>
        <begin position="325"/>
        <end position="350"/>
    </location>
</feature>
<evidence type="ECO:0000256" key="1">
    <source>
        <dbReference type="SAM" id="MobiDB-lite"/>
    </source>
</evidence>
<feature type="compositionally biased region" description="Acidic residues" evidence="1">
    <location>
        <begin position="115"/>
        <end position="136"/>
    </location>
</feature>
<feature type="compositionally biased region" description="Polar residues" evidence="1">
    <location>
        <begin position="399"/>
        <end position="410"/>
    </location>
</feature>
<dbReference type="Proteomes" id="UP000287972">
    <property type="component" value="Unassembled WGS sequence"/>
</dbReference>
<organism evidence="3 4">
    <name type="scientific">Fusarium floridanum</name>
    <dbReference type="NCBI Taxonomy" id="1325733"/>
    <lineage>
        <taxon>Eukaryota</taxon>
        <taxon>Fungi</taxon>
        <taxon>Dikarya</taxon>
        <taxon>Ascomycota</taxon>
        <taxon>Pezizomycotina</taxon>
        <taxon>Sordariomycetes</taxon>
        <taxon>Hypocreomycetidae</taxon>
        <taxon>Hypocreales</taxon>
        <taxon>Nectriaceae</taxon>
        <taxon>Fusarium</taxon>
        <taxon>Fusarium solani species complex</taxon>
    </lineage>
</organism>
<reference evidence="3 4" key="1">
    <citation type="submission" date="2017-06" db="EMBL/GenBank/DDBJ databases">
        <title>Comparative genomic analysis of Ambrosia Fusariam Clade fungi.</title>
        <authorList>
            <person name="Stajich J.E."/>
            <person name="Carrillo J."/>
            <person name="Kijimoto T."/>
            <person name="Eskalen A."/>
            <person name="O'Donnell K."/>
            <person name="Kasson M."/>
        </authorList>
    </citation>
    <scope>NUCLEOTIDE SEQUENCE [LARGE SCALE GENOMIC DNA]</scope>
    <source>
        <strain evidence="3 4">NRRL62606</strain>
    </source>
</reference>
<feature type="region of interest" description="Disordered" evidence="1">
    <location>
        <begin position="32"/>
        <end position="142"/>
    </location>
</feature>
<keyword evidence="4" id="KW-1185">Reference proteome</keyword>
<accession>A0A428RGQ3</accession>
<feature type="compositionally biased region" description="Low complexity" evidence="1">
    <location>
        <begin position="377"/>
        <end position="391"/>
    </location>
</feature>
<dbReference type="PANTHER" id="PTHR36089">
    <property type="entry name" value="CHITIN SYNTHASE 3 COMPLEX PROTEIN CSI2-RELATED"/>
    <property type="match status" value="1"/>
</dbReference>
<feature type="compositionally biased region" description="Low complexity" evidence="1">
    <location>
        <begin position="54"/>
        <end position="65"/>
    </location>
</feature>
<feature type="compositionally biased region" description="Polar residues" evidence="1">
    <location>
        <begin position="363"/>
        <end position="373"/>
    </location>
</feature>
<dbReference type="AlphaFoldDB" id="A0A428RGQ3"/>
<proteinExistence type="predicted"/>
<name>A0A428RGQ3_9HYPO</name>
<sequence length="419" mass="43564">MRPANYLPRPELLLSAFTSVSIFGAIAMAQDDKESAAGASGAAAATNTNDNKNSEASKASATAAESAKESNTDNKSEDNKSEEKAQSKTEEEKEPSSTKEEAKTTATQDKKASSTEDEEEPSSTEEEEPTSTEDDPTSTIQSKITSIKSISDSVETGLPTLTKVKAIPTYPAATVPPTNNAPFMQHSSAPDGTIFIAVGAILGALGAAILLWRLIVGILLHRSVERAAKAQHDANAKQGFPAPPAPFYKYTDTGSTMSLSAGRGVRRTTRGPVLSSTPSASNLFFSPTAAASGNGGAGNRGSAFLPSGFYAAGTSSPGGSHEHSISLTNLRPDSRGQFGNPSRHTLNITPPESPSVVARRDISSSSVNLNRPPSQRAPSAFLDDLLADDPSSLPPPQMPASSGRHSSYGNGSPGGMNRF</sequence>
<evidence type="ECO:0000256" key="2">
    <source>
        <dbReference type="SAM" id="Phobius"/>
    </source>
</evidence>
<comment type="caution">
    <text evidence="3">The sequence shown here is derived from an EMBL/GenBank/DDBJ whole genome shotgun (WGS) entry which is preliminary data.</text>
</comment>
<dbReference type="EMBL" id="NKCL01000281">
    <property type="protein sequence ID" value="RSL76710.1"/>
    <property type="molecule type" value="Genomic_DNA"/>
</dbReference>
<feature type="region of interest" description="Disordered" evidence="1">
    <location>
        <begin position="314"/>
        <end position="419"/>
    </location>
</feature>
<dbReference type="GO" id="GO:0000324">
    <property type="term" value="C:fungal-type vacuole"/>
    <property type="evidence" value="ECO:0007669"/>
    <property type="project" value="TreeGrafter"/>
</dbReference>
<keyword evidence="2" id="KW-1133">Transmembrane helix</keyword>
<keyword evidence="2" id="KW-0812">Transmembrane</keyword>
<keyword evidence="2" id="KW-0472">Membrane</keyword>
<protein>
    <recommendedName>
        <fullName evidence="5">CSI2 protein</fullName>
    </recommendedName>
</protein>
<feature type="transmembrane region" description="Helical" evidence="2">
    <location>
        <begin position="194"/>
        <end position="220"/>
    </location>
</feature>
<feature type="compositionally biased region" description="Low complexity" evidence="1">
    <location>
        <begin position="36"/>
        <end position="45"/>
    </location>
</feature>
<dbReference type="PANTHER" id="PTHR36089:SF1">
    <property type="entry name" value="CHITIN SYNTHASE 3 COMPLEX PROTEIN CSI2-RELATED"/>
    <property type="match status" value="1"/>
</dbReference>
<evidence type="ECO:0000313" key="4">
    <source>
        <dbReference type="Proteomes" id="UP000287972"/>
    </source>
</evidence>
<feature type="compositionally biased region" description="Basic and acidic residues" evidence="1">
    <location>
        <begin position="66"/>
        <end position="114"/>
    </location>
</feature>
<evidence type="ECO:0008006" key="5">
    <source>
        <dbReference type="Google" id="ProtNLM"/>
    </source>
</evidence>